<gene>
    <name evidence="1" type="ORF">LTS18_011514</name>
</gene>
<reference evidence="1" key="1">
    <citation type="submission" date="2024-09" db="EMBL/GenBank/DDBJ databases">
        <title>Black Yeasts Isolated from many extreme environments.</title>
        <authorList>
            <person name="Coleine C."/>
            <person name="Stajich J.E."/>
            <person name="Selbmann L."/>
        </authorList>
    </citation>
    <scope>NUCLEOTIDE SEQUENCE</scope>
    <source>
        <strain evidence="1">CCFEE 5737</strain>
    </source>
</reference>
<dbReference type="EMBL" id="JAWDJW010009675">
    <property type="protein sequence ID" value="KAK3057282.1"/>
    <property type="molecule type" value="Genomic_DNA"/>
</dbReference>
<evidence type="ECO:0000313" key="1">
    <source>
        <dbReference type="EMBL" id="KAK3057282.1"/>
    </source>
</evidence>
<dbReference type="Proteomes" id="UP001186974">
    <property type="component" value="Unassembled WGS sequence"/>
</dbReference>
<organism evidence="1 2">
    <name type="scientific">Coniosporium uncinatum</name>
    <dbReference type="NCBI Taxonomy" id="93489"/>
    <lineage>
        <taxon>Eukaryota</taxon>
        <taxon>Fungi</taxon>
        <taxon>Dikarya</taxon>
        <taxon>Ascomycota</taxon>
        <taxon>Pezizomycotina</taxon>
        <taxon>Dothideomycetes</taxon>
        <taxon>Dothideomycetes incertae sedis</taxon>
        <taxon>Coniosporium</taxon>
    </lineage>
</organism>
<keyword evidence="2" id="KW-1185">Reference proteome</keyword>
<comment type="caution">
    <text evidence="1">The sequence shown here is derived from an EMBL/GenBank/DDBJ whole genome shotgun (WGS) entry which is preliminary data.</text>
</comment>
<feature type="non-terminal residue" evidence="1">
    <location>
        <position position="519"/>
    </location>
</feature>
<sequence>MEASVPSSAANPEIVEMIVEMVEPPPETSDDFELSTPKGPLLSRMEFVVPLPLKGIATDTYRGVMNIEQDLIKQFTSNDWSADSSIVADAEKLKRKLVDITTHIDLIQGETMTQASQERQPPERMHWDKSVSSKFEFLSRFLDLLRDVNLHVVLLAGEGLYTITQTFLVGKGVKFQLPSGEITDASQPCSLSVTLLPSSSSKPQPVTRQAAVIICLDDRVDLHQPRMRALREDFVDPDKLAPVLLLVVVNSPQHIDLCVPEELDHVARLRTIIGCAALHRHDIGKSYDHPLPDDAAIAISQYLLTLDEGNASWPLPPINHMDSIETFISTQSQDTDESQSSVTSAMPAGAQDLAASHKRHLDDNAGGSSSKKPRLSPVPLDVTDIAEIGNETTRISDTIHNSSQAKMQHTNNTDIDEAAILRSRLSTTEANLREYIVKLQEVQGRFEDQTKEIYNFRRLLEQEQKRVEYYKKREETTVEKLSATKEAHDALKAQVAELSAKLATSEIPAVAEIETARKE</sequence>
<accession>A0ACC3CYF3</accession>
<proteinExistence type="predicted"/>
<evidence type="ECO:0000313" key="2">
    <source>
        <dbReference type="Proteomes" id="UP001186974"/>
    </source>
</evidence>
<protein>
    <submittedName>
        <fullName evidence="1">Uncharacterized protein</fullName>
    </submittedName>
</protein>
<name>A0ACC3CYF3_9PEZI</name>